<evidence type="ECO:0000313" key="2">
    <source>
        <dbReference type="EMBL" id="JAD67080.1"/>
    </source>
</evidence>
<dbReference type="EMBL" id="GBRH01230815">
    <property type="protein sequence ID" value="JAD67080.1"/>
    <property type="molecule type" value="Transcribed_RNA"/>
</dbReference>
<organism evidence="2">
    <name type="scientific">Arundo donax</name>
    <name type="common">Giant reed</name>
    <name type="synonym">Donax arundinaceus</name>
    <dbReference type="NCBI Taxonomy" id="35708"/>
    <lineage>
        <taxon>Eukaryota</taxon>
        <taxon>Viridiplantae</taxon>
        <taxon>Streptophyta</taxon>
        <taxon>Embryophyta</taxon>
        <taxon>Tracheophyta</taxon>
        <taxon>Spermatophyta</taxon>
        <taxon>Magnoliopsida</taxon>
        <taxon>Liliopsida</taxon>
        <taxon>Poales</taxon>
        <taxon>Poaceae</taxon>
        <taxon>PACMAD clade</taxon>
        <taxon>Arundinoideae</taxon>
        <taxon>Arundineae</taxon>
        <taxon>Arundo</taxon>
    </lineage>
</organism>
<proteinExistence type="predicted"/>
<reference evidence="2" key="1">
    <citation type="submission" date="2014-09" db="EMBL/GenBank/DDBJ databases">
        <authorList>
            <person name="Magalhaes I.L.F."/>
            <person name="Oliveira U."/>
            <person name="Santos F.R."/>
            <person name="Vidigal T.H.D.A."/>
            <person name="Brescovit A.D."/>
            <person name="Santos A.J."/>
        </authorList>
    </citation>
    <scope>NUCLEOTIDE SEQUENCE</scope>
    <source>
        <tissue evidence="2">Shoot tissue taken approximately 20 cm above the soil surface</tissue>
    </source>
</reference>
<protein>
    <submittedName>
        <fullName evidence="2">Uncharacterized protein</fullName>
    </submittedName>
</protein>
<feature type="compositionally biased region" description="Polar residues" evidence="1">
    <location>
        <begin position="35"/>
        <end position="49"/>
    </location>
</feature>
<feature type="region of interest" description="Disordered" evidence="1">
    <location>
        <begin position="30"/>
        <end position="49"/>
    </location>
</feature>
<reference evidence="2" key="2">
    <citation type="journal article" date="2015" name="Data Brief">
        <title>Shoot transcriptome of the giant reed, Arundo donax.</title>
        <authorList>
            <person name="Barrero R.A."/>
            <person name="Guerrero F.D."/>
            <person name="Moolhuijzen P."/>
            <person name="Goolsby J.A."/>
            <person name="Tidwell J."/>
            <person name="Bellgard S.E."/>
            <person name="Bellgard M.I."/>
        </authorList>
    </citation>
    <scope>NUCLEOTIDE SEQUENCE</scope>
    <source>
        <tissue evidence="2">Shoot tissue taken approximately 20 cm above the soil surface</tissue>
    </source>
</reference>
<dbReference type="AlphaFoldDB" id="A0A0A9C112"/>
<name>A0A0A9C112_ARUDO</name>
<accession>A0A0A9C112</accession>
<evidence type="ECO:0000256" key="1">
    <source>
        <dbReference type="SAM" id="MobiDB-lite"/>
    </source>
</evidence>
<sequence>MQENIWFHISLEPASCHVVRDHLAPCDSAVPPSDHPSNSKSVQLVPSCF</sequence>